<reference evidence="3 4" key="1">
    <citation type="submission" date="2016-11" db="EMBL/GenBank/DDBJ databases">
        <authorList>
            <person name="Jaros S."/>
            <person name="Januszkiewicz K."/>
            <person name="Wedrychowicz H."/>
        </authorList>
    </citation>
    <scope>NUCLEOTIDE SEQUENCE [LARGE SCALE GENOMIC DNA]</scope>
    <source>
        <strain evidence="3 4">DSM 25661</strain>
    </source>
</reference>
<dbReference type="OrthoDB" id="9809039at2"/>
<name>A0A1M4Y955_9FLAO</name>
<dbReference type="SMART" id="SM00712">
    <property type="entry name" value="PUR"/>
    <property type="match status" value="1"/>
</dbReference>
<organism evidence="3 4">
    <name type="scientific">Psychroflexus salarius</name>
    <dbReference type="NCBI Taxonomy" id="1155689"/>
    <lineage>
        <taxon>Bacteria</taxon>
        <taxon>Pseudomonadati</taxon>
        <taxon>Bacteroidota</taxon>
        <taxon>Flavobacteriia</taxon>
        <taxon>Flavobacteriales</taxon>
        <taxon>Flavobacteriaceae</taxon>
        <taxon>Psychroflexus</taxon>
    </lineage>
</organism>
<dbReference type="AlphaFoldDB" id="A0A1M4Y955"/>
<evidence type="ECO:0000256" key="1">
    <source>
        <dbReference type="ARBA" id="ARBA00009251"/>
    </source>
</evidence>
<evidence type="ECO:0000313" key="4">
    <source>
        <dbReference type="Proteomes" id="UP000184462"/>
    </source>
</evidence>
<dbReference type="Pfam" id="PF11680">
    <property type="entry name" value="DUF3276"/>
    <property type="match status" value="1"/>
</dbReference>
<sequence length="145" mass="17132">MKNENIFSTKFQAGNRTYFLDLKTTKDGDRYLKISESKRTGETEFERHQIIVFDEGIDKLAEKIKEVANKIRTDEKSYSVDEKRKTHQNAYQPWTDEDDNRLELLYCEGKSITELTELFGRNNGAIRSRIKKLELKEKYGTQQRV</sequence>
<proteinExistence type="inferred from homology"/>
<evidence type="ECO:0000256" key="2">
    <source>
        <dbReference type="ARBA" id="ARBA00023125"/>
    </source>
</evidence>
<dbReference type="Gene3D" id="3.10.450.700">
    <property type="match status" value="1"/>
</dbReference>
<comment type="similarity">
    <text evidence="1">Belongs to the PUR DNA-binding protein family.</text>
</comment>
<dbReference type="STRING" id="1155689.SAMN05444278_1185"/>
<dbReference type="Gene3D" id="1.10.10.60">
    <property type="entry name" value="Homeodomain-like"/>
    <property type="match status" value="1"/>
</dbReference>
<gene>
    <name evidence="3" type="ORF">SAMN05444278_1185</name>
</gene>
<dbReference type="EMBL" id="FQTW01000018">
    <property type="protein sequence ID" value="SHF02357.1"/>
    <property type="molecule type" value="Genomic_DNA"/>
</dbReference>
<dbReference type="InterPro" id="IPR006628">
    <property type="entry name" value="PUR-bd_fam"/>
</dbReference>
<keyword evidence="4" id="KW-1185">Reference proteome</keyword>
<accession>A0A1M4Y955</accession>
<keyword evidence="2" id="KW-0238">DNA-binding</keyword>
<dbReference type="GO" id="GO:0000977">
    <property type="term" value="F:RNA polymerase II transcription regulatory region sequence-specific DNA binding"/>
    <property type="evidence" value="ECO:0007669"/>
    <property type="project" value="InterPro"/>
</dbReference>
<dbReference type="Proteomes" id="UP000184462">
    <property type="component" value="Unassembled WGS sequence"/>
</dbReference>
<dbReference type="GO" id="GO:0032422">
    <property type="term" value="F:purine-rich negative regulatory element binding"/>
    <property type="evidence" value="ECO:0007669"/>
    <property type="project" value="InterPro"/>
</dbReference>
<dbReference type="RefSeq" id="WP_073193743.1">
    <property type="nucleotide sequence ID" value="NZ_FQTW01000018.1"/>
</dbReference>
<evidence type="ECO:0000313" key="3">
    <source>
        <dbReference type="EMBL" id="SHF02357.1"/>
    </source>
</evidence>
<evidence type="ECO:0008006" key="5">
    <source>
        <dbReference type="Google" id="ProtNLM"/>
    </source>
</evidence>
<protein>
    <recommendedName>
        <fullName evidence="5">DUF3276 family protein</fullName>
    </recommendedName>
</protein>